<feature type="transmembrane region" description="Helical" evidence="7">
    <location>
        <begin position="319"/>
        <end position="342"/>
    </location>
</feature>
<dbReference type="EMBL" id="JBHTJO010000001">
    <property type="protein sequence ID" value="MFD0987849.1"/>
    <property type="molecule type" value="Genomic_DNA"/>
</dbReference>
<evidence type="ECO:0000256" key="4">
    <source>
        <dbReference type="ARBA" id="ARBA00022989"/>
    </source>
</evidence>
<dbReference type="RefSeq" id="WP_379090210.1">
    <property type="nucleotide sequence ID" value="NZ_JBHTJO010000001.1"/>
</dbReference>
<evidence type="ECO:0000256" key="7">
    <source>
        <dbReference type="SAM" id="Phobius"/>
    </source>
</evidence>
<keyword evidence="2" id="KW-1003">Cell membrane</keyword>
<comment type="caution">
    <text evidence="8">The sequence shown here is derived from an EMBL/GenBank/DDBJ whole genome shotgun (WGS) entry which is preliminary data.</text>
</comment>
<sequence length="415" mass="45098">MFARQDKTPFWLELLMLVGAVTLVNQLARVAGIGAAPKNRVSDEKAQAEPNRVLPEDGQAGDGQAEDGKKSASEDGDEEGAFKIRPSEEPEHVHAARAKEDNRGRKAPSPFHMPFQGWRDVFWRVVGQIGDDRVLAVAAGVVFYMLLALFPALAAFVSIYGLTASPDTITEHINTIAAVVPEGGLDIIQDQISRLTDSRNASLSFGFLFGLGLALWSANAGIKAVMDALNVVYDEKEKRSFIKLNLISFAFTLGALAFMIAAINAIVILPLVLSWVGFESYAGQLISILRWPALVVIVLVWLALLYRYGPSRASPQWRWLSVGSLFAALAWLGGSALFSWYLSNFANYDATYGSLGAAIGLMMWLWLSIIIILLGAEINAEIEHQTARDTTTRPEKPMGDRGAVMADTVGANAES</sequence>
<organism evidence="8 9">
    <name type="scientific">Methyloligella solikamskensis</name>
    <dbReference type="NCBI Taxonomy" id="1177756"/>
    <lineage>
        <taxon>Bacteria</taxon>
        <taxon>Pseudomonadati</taxon>
        <taxon>Pseudomonadota</taxon>
        <taxon>Alphaproteobacteria</taxon>
        <taxon>Hyphomicrobiales</taxon>
        <taxon>Hyphomicrobiaceae</taxon>
        <taxon>Methyloligella</taxon>
    </lineage>
</organism>
<feature type="transmembrane region" description="Helical" evidence="7">
    <location>
        <begin position="354"/>
        <end position="376"/>
    </location>
</feature>
<proteinExistence type="predicted"/>
<keyword evidence="5 7" id="KW-0472">Membrane</keyword>
<reference evidence="9" key="1">
    <citation type="journal article" date="2019" name="Int. J. Syst. Evol. Microbiol.">
        <title>The Global Catalogue of Microorganisms (GCM) 10K type strain sequencing project: providing services to taxonomists for standard genome sequencing and annotation.</title>
        <authorList>
            <consortium name="The Broad Institute Genomics Platform"/>
            <consortium name="The Broad Institute Genome Sequencing Center for Infectious Disease"/>
            <person name="Wu L."/>
            <person name="Ma J."/>
        </authorList>
    </citation>
    <scope>NUCLEOTIDE SEQUENCE [LARGE SCALE GENOMIC DNA]</scope>
    <source>
        <strain evidence="9">CCUG 61697</strain>
    </source>
</reference>
<keyword evidence="4 7" id="KW-1133">Transmembrane helix</keyword>
<evidence type="ECO:0000313" key="8">
    <source>
        <dbReference type="EMBL" id="MFD0987849.1"/>
    </source>
</evidence>
<accession>A0ABW3JC64</accession>
<evidence type="ECO:0000256" key="2">
    <source>
        <dbReference type="ARBA" id="ARBA00022475"/>
    </source>
</evidence>
<keyword evidence="9" id="KW-1185">Reference proteome</keyword>
<dbReference type="Pfam" id="PF03631">
    <property type="entry name" value="Virul_fac_BrkB"/>
    <property type="match status" value="1"/>
</dbReference>
<keyword evidence="3 7" id="KW-0812">Transmembrane</keyword>
<feature type="transmembrane region" description="Helical" evidence="7">
    <location>
        <begin position="246"/>
        <end position="276"/>
    </location>
</feature>
<comment type="subcellular location">
    <subcellularLocation>
        <location evidence="1">Cell membrane</location>
        <topology evidence="1">Multi-pass membrane protein</topology>
    </subcellularLocation>
</comment>
<feature type="region of interest" description="Disordered" evidence="6">
    <location>
        <begin position="386"/>
        <end position="415"/>
    </location>
</feature>
<feature type="compositionally biased region" description="Basic and acidic residues" evidence="6">
    <location>
        <begin position="386"/>
        <end position="399"/>
    </location>
</feature>
<evidence type="ECO:0000256" key="1">
    <source>
        <dbReference type="ARBA" id="ARBA00004651"/>
    </source>
</evidence>
<feature type="transmembrane region" description="Helical" evidence="7">
    <location>
        <begin position="203"/>
        <end position="225"/>
    </location>
</feature>
<dbReference type="NCBIfam" id="TIGR00765">
    <property type="entry name" value="yihY_not_rbn"/>
    <property type="match status" value="1"/>
</dbReference>
<evidence type="ECO:0000256" key="5">
    <source>
        <dbReference type="ARBA" id="ARBA00023136"/>
    </source>
</evidence>
<protein>
    <submittedName>
        <fullName evidence="8">YihY/virulence factor BrkB family protein</fullName>
    </submittedName>
</protein>
<feature type="compositionally biased region" description="Basic and acidic residues" evidence="6">
    <location>
        <begin position="80"/>
        <end position="104"/>
    </location>
</feature>
<dbReference type="InterPro" id="IPR017039">
    <property type="entry name" value="Virul_fac_BrkB"/>
</dbReference>
<dbReference type="PANTHER" id="PTHR30213:SF0">
    <property type="entry name" value="UPF0761 MEMBRANE PROTEIN YIHY"/>
    <property type="match status" value="1"/>
</dbReference>
<name>A0ABW3JC64_9HYPH</name>
<dbReference type="PANTHER" id="PTHR30213">
    <property type="entry name" value="INNER MEMBRANE PROTEIN YHJD"/>
    <property type="match status" value="1"/>
</dbReference>
<feature type="transmembrane region" description="Helical" evidence="7">
    <location>
        <begin position="134"/>
        <end position="160"/>
    </location>
</feature>
<evidence type="ECO:0000313" key="9">
    <source>
        <dbReference type="Proteomes" id="UP001597102"/>
    </source>
</evidence>
<feature type="transmembrane region" description="Helical" evidence="7">
    <location>
        <begin position="288"/>
        <end position="307"/>
    </location>
</feature>
<feature type="region of interest" description="Disordered" evidence="6">
    <location>
        <begin position="37"/>
        <end position="110"/>
    </location>
</feature>
<evidence type="ECO:0000256" key="6">
    <source>
        <dbReference type="SAM" id="MobiDB-lite"/>
    </source>
</evidence>
<evidence type="ECO:0000256" key="3">
    <source>
        <dbReference type="ARBA" id="ARBA00022692"/>
    </source>
</evidence>
<dbReference type="Proteomes" id="UP001597102">
    <property type="component" value="Unassembled WGS sequence"/>
</dbReference>
<gene>
    <name evidence="8" type="ORF">ACFQ2F_12155</name>
</gene>